<comment type="caution">
    <text evidence="1">The sequence shown here is derived from an EMBL/GenBank/DDBJ whole genome shotgun (WGS) entry which is preliminary data.</text>
</comment>
<organism evidence="1 2">
    <name type="scientific">Caenorhabditis remanei</name>
    <name type="common">Caenorhabditis vulgaris</name>
    <dbReference type="NCBI Taxonomy" id="31234"/>
    <lineage>
        <taxon>Eukaryota</taxon>
        <taxon>Metazoa</taxon>
        <taxon>Ecdysozoa</taxon>
        <taxon>Nematoda</taxon>
        <taxon>Chromadorea</taxon>
        <taxon>Rhabditida</taxon>
        <taxon>Rhabditina</taxon>
        <taxon>Rhabditomorpha</taxon>
        <taxon>Rhabditoidea</taxon>
        <taxon>Rhabditidae</taxon>
        <taxon>Peloderinae</taxon>
        <taxon>Caenorhabditis</taxon>
    </lineage>
</organism>
<dbReference type="CTD" id="9824777"/>
<evidence type="ECO:0000313" key="1">
    <source>
        <dbReference type="EMBL" id="KAF1748384.1"/>
    </source>
</evidence>
<proteinExistence type="predicted"/>
<dbReference type="Proteomes" id="UP000483820">
    <property type="component" value="Chromosome X"/>
</dbReference>
<sequence length="548" mass="63872">MSKAAHKEAERLLKRFKTKLETVWKEQDVMKAGSMSECNLFWFENENRPSSEKVRDEILKMVDSESIELKLIFNNLTFGGFRCPQKRWFLGDETSTDLLPRQPSNVPAFFASCLTDDLRQEQTAFASLSPKPLTVTNRRLMYARNNMLSGTVLGKDTGDRPYYFHSLENSTDTPTKDFVFRGSKINLVEGQLTSDKQVVIYVNDKKMNKYILQWALKENGDKVLILYDSFFMAAGDIKENKTGILLKCRELRGTYGTGKFAISPDFRLLIRESAINTVPRSSVKLGKLSHLKTIVEMIEEEERPDRNNDNKDRTDRQIQLISIMCADSRIFLKMTENYNRDPAPGYALTSFEKMIHNYHEAQNRLGSIESNCNHNVAQCENIHKILTLSHEWIDEQNNEEDDYLDGMIYIVTKMLEIYYTGITCNREEEVAVCSNQRIEQTKAVLPPNGIKYFPPGCYILPCSREQWGFVFDCLIPEDFRNMNYENMDNVMEYIMRQRPDIMLFSPSKFDFPLQFIRRFAQWYNEEHFNKFQIKEISLTTEIASLNIH</sequence>
<evidence type="ECO:0000313" key="2">
    <source>
        <dbReference type="Proteomes" id="UP000483820"/>
    </source>
</evidence>
<dbReference type="KEGG" id="crq:GCK72_024851"/>
<reference evidence="1 2" key="1">
    <citation type="submission" date="2019-12" db="EMBL/GenBank/DDBJ databases">
        <title>Chromosome-level assembly of the Caenorhabditis remanei genome.</title>
        <authorList>
            <person name="Teterina A.A."/>
            <person name="Willis J.H."/>
            <person name="Phillips P.C."/>
        </authorList>
    </citation>
    <scope>NUCLEOTIDE SEQUENCE [LARGE SCALE GENOMIC DNA]</scope>
    <source>
        <strain evidence="1 2">PX506</strain>
        <tissue evidence="1">Whole organism</tissue>
    </source>
</reference>
<protein>
    <submittedName>
        <fullName evidence="1">Uncharacterized protein</fullName>
    </submittedName>
</protein>
<name>A0A6A5G176_CAERE</name>
<dbReference type="EMBL" id="WUAV01000006">
    <property type="protein sequence ID" value="KAF1748384.1"/>
    <property type="molecule type" value="Genomic_DNA"/>
</dbReference>
<gene>
    <name evidence="1" type="ORF">GCK72_024851</name>
</gene>
<dbReference type="RefSeq" id="XP_053579647.1">
    <property type="nucleotide sequence ID" value="XM_053736081.1"/>
</dbReference>
<dbReference type="GeneID" id="9824777"/>
<accession>A0A6A5G176</accession>
<dbReference type="AlphaFoldDB" id="A0A6A5G176"/>